<keyword evidence="3" id="KW-1185">Reference proteome</keyword>
<feature type="transmembrane region" description="Helical" evidence="1">
    <location>
        <begin position="12"/>
        <end position="30"/>
    </location>
</feature>
<proteinExistence type="predicted"/>
<comment type="caution">
    <text evidence="2">The sequence shown here is derived from an EMBL/GenBank/DDBJ whole genome shotgun (WGS) entry which is preliminary data.</text>
</comment>
<gene>
    <name evidence="2" type="ORF">J2Z42_000671</name>
</gene>
<evidence type="ECO:0000313" key="2">
    <source>
        <dbReference type="EMBL" id="MBP2032006.1"/>
    </source>
</evidence>
<sequence length="41" mass="4646">MTDNFERNIDLKLILSIIATGLMSFTGVVIETSMNNSFVYF</sequence>
<evidence type="ECO:0000313" key="3">
    <source>
        <dbReference type="Proteomes" id="UP001519307"/>
    </source>
</evidence>
<organism evidence="2 3">
    <name type="scientific">Clostridium algifaecis</name>
    <dbReference type="NCBI Taxonomy" id="1472040"/>
    <lineage>
        <taxon>Bacteria</taxon>
        <taxon>Bacillati</taxon>
        <taxon>Bacillota</taxon>
        <taxon>Clostridia</taxon>
        <taxon>Eubacteriales</taxon>
        <taxon>Clostridiaceae</taxon>
        <taxon>Clostridium</taxon>
    </lineage>
</organism>
<dbReference type="Proteomes" id="UP001519307">
    <property type="component" value="Unassembled WGS sequence"/>
</dbReference>
<dbReference type="EMBL" id="JAGGLM010000002">
    <property type="protein sequence ID" value="MBP2032006.1"/>
    <property type="molecule type" value="Genomic_DNA"/>
</dbReference>
<accession>A0ABS4KR93</accession>
<evidence type="ECO:0000256" key="1">
    <source>
        <dbReference type="SAM" id="Phobius"/>
    </source>
</evidence>
<keyword evidence="1" id="KW-0812">Transmembrane</keyword>
<keyword evidence="1" id="KW-0472">Membrane</keyword>
<reference evidence="2 3" key="1">
    <citation type="submission" date="2021-03" db="EMBL/GenBank/DDBJ databases">
        <title>Genomic Encyclopedia of Type Strains, Phase IV (KMG-IV): sequencing the most valuable type-strain genomes for metagenomic binning, comparative biology and taxonomic classification.</title>
        <authorList>
            <person name="Goeker M."/>
        </authorList>
    </citation>
    <scope>NUCLEOTIDE SEQUENCE [LARGE SCALE GENOMIC DNA]</scope>
    <source>
        <strain evidence="2 3">DSM 28783</strain>
    </source>
</reference>
<protein>
    <submittedName>
        <fullName evidence="2">Uncharacterized protein</fullName>
    </submittedName>
</protein>
<keyword evidence="1" id="KW-1133">Transmembrane helix</keyword>
<dbReference type="RefSeq" id="WP_281063519.1">
    <property type="nucleotide sequence ID" value="NZ_JAGGLM010000002.1"/>
</dbReference>
<name>A0ABS4KR93_9CLOT</name>